<dbReference type="EnsemblPlants" id="Kaladp0036s0312.1.v1.1">
    <property type="protein sequence ID" value="Kaladp0036s0312.1.v1.1"/>
    <property type="gene ID" value="Kaladp0036s0312.v1.1"/>
</dbReference>
<dbReference type="EnsemblPlants" id="Kaladp0036s0312.3.v1.1">
    <property type="protein sequence ID" value="Kaladp0036s0312.3.v1.1"/>
    <property type="gene ID" value="Kaladp0036s0312.v1.1"/>
</dbReference>
<dbReference type="GO" id="GO:0010052">
    <property type="term" value="P:guard cell differentiation"/>
    <property type="evidence" value="ECO:0007669"/>
    <property type="project" value="UniProtKB-UniRule"/>
</dbReference>
<dbReference type="Pfam" id="PF17181">
    <property type="entry name" value="EPF"/>
    <property type="match status" value="1"/>
</dbReference>
<dbReference type="Proteomes" id="UP000594263">
    <property type="component" value="Unplaced"/>
</dbReference>
<organism evidence="9 10">
    <name type="scientific">Kalanchoe fedtschenkoi</name>
    <name type="common">Lavender scallops</name>
    <name type="synonym">South American air plant</name>
    <dbReference type="NCBI Taxonomy" id="63787"/>
    <lineage>
        <taxon>Eukaryota</taxon>
        <taxon>Viridiplantae</taxon>
        <taxon>Streptophyta</taxon>
        <taxon>Embryophyta</taxon>
        <taxon>Tracheophyta</taxon>
        <taxon>Spermatophyta</taxon>
        <taxon>Magnoliopsida</taxon>
        <taxon>eudicotyledons</taxon>
        <taxon>Gunneridae</taxon>
        <taxon>Pentapetalae</taxon>
        <taxon>Saxifragales</taxon>
        <taxon>Crassulaceae</taxon>
        <taxon>Kalanchoe</taxon>
    </lineage>
</organism>
<comment type="function">
    <text evidence="7">Controls stomatal patterning.</text>
</comment>
<evidence type="ECO:0000256" key="8">
    <source>
        <dbReference type="SAM" id="Phobius"/>
    </source>
</evidence>
<dbReference type="Gramene" id="Kaladp0036s0312.1.v1.1">
    <property type="protein sequence ID" value="Kaladp0036s0312.1.v1.1"/>
    <property type="gene ID" value="Kaladp0036s0312.v1.1"/>
</dbReference>
<evidence type="ECO:0000256" key="4">
    <source>
        <dbReference type="ARBA" id="ARBA00022525"/>
    </source>
</evidence>
<keyword evidence="8" id="KW-1133">Transmembrane helix</keyword>
<evidence type="ECO:0000256" key="1">
    <source>
        <dbReference type="ARBA" id="ARBA00004613"/>
    </source>
</evidence>
<evidence type="ECO:0000313" key="9">
    <source>
        <dbReference type="EnsemblPlants" id="Kaladp0036s0312.3.v1.1"/>
    </source>
</evidence>
<evidence type="ECO:0000256" key="5">
    <source>
        <dbReference type="ARBA" id="ARBA00022729"/>
    </source>
</evidence>
<protein>
    <recommendedName>
        <fullName evidence="7">Epidermal patterning factor-like protein</fullName>
    </recommendedName>
</protein>
<evidence type="ECO:0000256" key="6">
    <source>
        <dbReference type="ARBA" id="ARBA00023157"/>
    </source>
</evidence>
<dbReference type="InterPro" id="IPR039455">
    <property type="entry name" value="EPFL"/>
</dbReference>
<reference evidence="9" key="1">
    <citation type="submission" date="2021-01" db="UniProtKB">
        <authorList>
            <consortium name="EnsemblPlants"/>
        </authorList>
    </citation>
    <scope>IDENTIFICATION</scope>
</reference>
<evidence type="ECO:0000313" key="10">
    <source>
        <dbReference type="Proteomes" id="UP000594263"/>
    </source>
</evidence>
<keyword evidence="3 7" id="KW-0217">Developmental protein</keyword>
<keyword evidence="8" id="KW-0812">Transmembrane</keyword>
<feature type="transmembrane region" description="Helical" evidence="8">
    <location>
        <begin position="21"/>
        <end position="40"/>
    </location>
</feature>
<comment type="similarity">
    <text evidence="2 7">Belongs to the plant cysteine rich small secretory peptide family. Epidermal patterning factor subfamily.</text>
</comment>
<dbReference type="PANTHER" id="PTHR33109">
    <property type="entry name" value="EPIDERMAL PATTERNING FACTOR-LIKE PROTEIN 4"/>
    <property type="match status" value="1"/>
</dbReference>
<proteinExistence type="inferred from homology"/>
<keyword evidence="4 7" id="KW-0964">Secreted</keyword>
<dbReference type="AlphaFoldDB" id="A0A7N0TGD3"/>
<comment type="subcellular location">
    <subcellularLocation>
        <location evidence="1 7">Secreted</location>
    </subcellularLocation>
</comment>
<evidence type="ECO:0000256" key="3">
    <source>
        <dbReference type="ARBA" id="ARBA00022473"/>
    </source>
</evidence>
<sequence>MELRHQRFGSFSYKTNNSRHGFRRFYFSVPFLVMFFFPAVSSSPRGSAITDHHASCFIGCANSGARAEAGVIKLRSVTTLGREASPILYQKNGMANGAADDERWSVEHEADISKSRRGNAMVEMEMEDTRGNGLISDARLIRRELISGPGSYQPRCMSKCGRCNPCKPVHVAVPPGMPVTAEYYPEAWRCKCGNRLYMP</sequence>
<keyword evidence="8" id="KW-0472">Membrane</keyword>
<keyword evidence="10" id="KW-1185">Reference proteome</keyword>
<dbReference type="PANTHER" id="PTHR33109:SF4">
    <property type="entry name" value="EPIDERMAL PATTERNING FACTOR-LIKE PROTEIN 6"/>
    <property type="match status" value="1"/>
</dbReference>
<dbReference type="Gramene" id="Kaladp0036s0312.3.v1.1">
    <property type="protein sequence ID" value="Kaladp0036s0312.3.v1.1"/>
    <property type="gene ID" value="Kaladp0036s0312.v1.1"/>
</dbReference>
<keyword evidence="5" id="KW-0732">Signal</keyword>
<accession>A0A7N0TGD3</accession>
<name>A0A7N0TGD3_KALFE</name>
<evidence type="ECO:0000256" key="7">
    <source>
        <dbReference type="RuleBase" id="RU367102"/>
    </source>
</evidence>
<evidence type="ECO:0000256" key="2">
    <source>
        <dbReference type="ARBA" id="ARBA00008127"/>
    </source>
</evidence>
<dbReference type="GO" id="GO:0005576">
    <property type="term" value="C:extracellular region"/>
    <property type="evidence" value="ECO:0007669"/>
    <property type="project" value="UniProtKB-SubCell"/>
</dbReference>
<keyword evidence="6" id="KW-1015">Disulfide bond</keyword>